<dbReference type="InParanoid" id="M0MI04"/>
<reference evidence="4 5" key="1">
    <citation type="journal article" date="2014" name="PLoS Genet.">
        <title>Phylogenetically driven sequencing of extremely halophilic archaea reveals strategies for static and dynamic osmo-response.</title>
        <authorList>
            <person name="Becker E.A."/>
            <person name="Seitzer P.M."/>
            <person name="Tritt A."/>
            <person name="Larsen D."/>
            <person name="Krusor M."/>
            <person name="Yao A.I."/>
            <person name="Wu D."/>
            <person name="Madern D."/>
            <person name="Eisen J.A."/>
            <person name="Darling A.E."/>
            <person name="Facciotti M.T."/>
        </authorList>
    </citation>
    <scope>NUCLEOTIDE SEQUENCE [LARGE SCALE GENOMIC DNA]</scope>
    <source>
        <strain evidence="4 5">DSM 5350</strain>
    </source>
</reference>
<dbReference type="PANTHER" id="PTHR48090">
    <property type="entry name" value="UNDECAPRENYL-PHOSPHATE 4-DEOXY-4-FORMAMIDO-L-ARABINOSE TRANSFERASE-RELATED"/>
    <property type="match status" value="1"/>
</dbReference>
<dbReference type="SUPFAM" id="SSF53448">
    <property type="entry name" value="Nucleotide-diphospho-sugar transferases"/>
    <property type="match status" value="1"/>
</dbReference>
<evidence type="ECO:0000313" key="4">
    <source>
        <dbReference type="EMBL" id="EMA45357.1"/>
    </source>
</evidence>
<dbReference type="EMBL" id="AOMD01000018">
    <property type="protein sequence ID" value="EMA45357.1"/>
    <property type="molecule type" value="Genomic_DNA"/>
</dbReference>
<feature type="domain" description="Glycosyltransferase 2-like" evidence="3">
    <location>
        <begin position="12"/>
        <end position="194"/>
    </location>
</feature>
<keyword evidence="2" id="KW-0472">Membrane</keyword>
<evidence type="ECO:0000256" key="1">
    <source>
        <dbReference type="SAM" id="MobiDB-lite"/>
    </source>
</evidence>
<protein>
    <submittedName>
        <fullName evidence="4">Family 2 glycosyl transferase</fullName>
    </submittedName>
</protein>
<dbReference type="AlphaFoldDB" id="M0MI04"/>
<gene>
    <name evidence="4" type="ORF">C449_07020</name>
</gene>
<dbReference type="Gene3D" id="3.90.550.10">
    <property type="entry name" value="Spore Coat Polysaccharide Biosynthesis Protein SpsA, Chain A"/>
    <property type="match status" value="1"/>
</dbReference>
<dbReference type="GO" id="GO:0016740">
    <property type="term" value="F:transferase activity"/>
    <property type="evidence" value="ECO:0007669"/>
    <property type="project" value="UniProtKB-KW"/>
</dbReference>
<feature type="transmembrane region" description="Helical" evidence="2">
    <location>
        <begin position="269"/>
        <end position="294"/>
    </location>
</feature>
<dbReference type="InterPro" id="IPR001173">
    <property type="entry name" value="Glyco_trans_2-like"/>
</dbReference>
<sequence length="353" mass="39109">MVAMYRGKTVGVVVPAHNEEAFVGRVIETLPGFVDRVYVVDDCSTDGTWDEIQRHAERANAERTEAATLADGGVYFDQVVEPIRHEDNQGRGGAVKTGYRRALAERMDVTAVMDADGQMNPDMLSRIVDPIVDGEADYAKGTRLLHRDRREMSGWRFFGNSLLTYLTKVSSGYWKMSDPQNGYTAISREALQRIDIDGLYDDYGFLNDVLSTLNVHRLRVADVAHPAVYGDEQSGIRYSSFVPKLSVLLARNFVHRLVMRYVVRDFHPLVILYFLGFVGTLTGVASGLFAPLAFVGAGSAFLRGSIALLLVMVGGISLAVAMVYDLQTNEKLSVRQHEAGEPEEPARQPEAEQ</sequence>
<evidence type="ECO:0000256" key="2">
    <source>
        <dbReference type="SAM" id="Phobius"/>
    </source>
</evidence>
<keyword evidence="5" id="KW-1185">Reference proteome</keyword>
<keyword evidence="4" id="KW-0808">Transferase</keyword>
<feature type="region of interest" description="Disordered" evidence="1">
    <location>
        <begin position="334"/>
        <end position="353"/>
    </location>
</feature>
<evidence type="ECO:0000259" key="3">
    <source>
        <dbReference type="Pfam" id="PF00535"/>
    </source>
</evidence>
<evidence type="ECO:0000313" key="5">
    <source>
        <dbReference type="Proteomes" id="UP000011669"/>
    </source>
</evidence>
<keyword evidence="2" id="KW-1133">Transmembrane helix</keyword>
<dbReference type="Proteomes" id="UP000011669">
    <property type="component" value="Unassembled WGS sequence"/>
</dbReference>
<comment type="caution">
    <text evidence="4">The sequence shown here is derived from an EMBL/GenBank/DDBJ whole genome shotgun (WGS) entry which is preliminary data.</text>
</comment>
<dbReference type="CDD" id="cd04179">
    <property type="entry name" value="DPM_DPG-synthase_like"/>
    <property type="match status" value="1"/>
</dbReference>
<accession>M0MI04</accession>
<dbReference type="FunCoup" id="M0MI04">
    <property type="interactions" value="168"/>
</dbReference>
<dbReference type="InterPro" id="IPR050256">
    <property type="entry name" value="Glycosyltransferase_2"/>
</dbReference>
<dbReference type="PANTHER" id="PTHR48090:SF7">
    <property type="entry name" value="RFBJ PROTEIN"/>
    <property type="match status" value="1"/>
</dbReference>
<dbReference type="Pfam" id="PF00535">
    <property type="entry name" value="Glycos_transf_2"/>
    <property type="match status" value="1"/>
</dbReference>
<dbReference type="STRING" id="1227455.C449_07020"/>
<keyword evidence="2" id="KW-0812">Transmembrane</keyword>
<name>M0MI04_9EURY</name>
<feature type="transmembrane region" description="Helical" evidence="2">
    <location>
        <begin position="306"/>
        <end position="326"/>
    </location>
</feature>
<organism evidence="4 5">
    <name type="scientific">Halococcus saccharolyticus DSM 5350</name>
    <dbReference type="NCBI Taxonomy" id="1227455"/>
    <lineage>
        <taxon>Archaea</taxon>
        <taxon>Methanobacteriati</taxon>
        <taxon>Methanobacteriota</taxon>
        <taxon>Stenosarchaea group</taxon>
        <taxon>Halobacteria</taxon>
        <taxon>Halobacteriales</taxon>
        <taxon>Halococcaceae</taxon>
        <taxon>Halococcus</taxon>
    </lineage>
</organism>
<proteinExistence type="predicted"/>
<dbReference type="InterPro" id="IPR029044">
    <property type="entry name" value="Nucleotide-diphossugar_trans"/>
</dbReference>
<dbReference type="PATRIC" id="fig|1227455.4.peg.1431"/>